<organism evidence="3 4">
    <name type="scientific">Bifidobacterium thermacidophilum subsp. thermacidophilum</name>
    <dbReference type="NCBI Taxonomy" id="79262"/>
    <lineage>
        <taxon>Bacteria</taxon>
        <taxon>Bacillati</taxon>
        <taxon>Actinomycetota</taxon>
        <taxon>Actinomycetes</taxon>
        <taxon>Bifidobacteriales</taxon>
        <taxon>Bifidobacteriaceae</taxon>
        <taxon>Bifidobacterium</taxon>
    </lineage>
</organism>
<feature type="compositionally biased region" description="Basic and acidic residues" evidence="1">
    <location>
        <begin position="224"/>
        <end position="237"/>
    </location>
</feature>
<sequence>MHFLSPDSPFMRGLSNLVDAIWINILMLVTSIPVITIGAALTSGHDAARRAIIGEGHVTSNYFRAFRQNFAKSTLMWLIFGPVAAGIGAAWIFLQITPLLIPKFAFTIVWIIGFEWVWALQARFENSFGRTLGNAYVFGVSHVVATLGMVAIDAVYLALIAACWRYMPQGLFLLLLMGYGTCVMLHIPLLERVFAPYTRQSATAHDDANWLNGGTDQPDDTAETDNHAVDVKSEQHA</sequence>
<feature type="transmembrane region" description="Helical" evidence="2">
    <location>
        <begin position="132"/>
        <end position="159"/>
    </location>
</feature>
<dbReference type="RefSeq" id="WP_029576945.1">
    <property type="nucleotide sequence ID" value="NZ_JGZT01000001.1"/>
</dbReference>
<feature type="transmembrane region" description="Helical" evidence="2">
    <location>
        <begin position="20"/>
        <end position="41"/>
    </location>
</feature>
<dbReference type="AlphaFoldDB" id="A0A087EAL6"/>
<protein>
    <recommendedName>
        <fullName evidence="5">Beta-carotene 15,15'-monooxygenase</fullName>
    </recommendedName>
</protein>
<dbReference type="InterPro" id="IPR006938">
    <property type="entry name" value="DUF624"/>
</dbReference>
<comment type="caution">
    <text evidence="3">The sequence shown here is derived from an EMBL/GenBank/DDBJ whole genome shotgun (WGS) entry which is preliminary data.</text>
</comment>
<feature type="region of interest" description="Disordered" evidence="1">
    <location>
        <begin position="208"/>
        <end position="237"/>
    </location>
</feature>
<evidence type="ECO:0000256" key="2">
    <source>
        <dbReference type="SAM" id="Phobius"/>
    </source>
</evidence>
<evidence type="ECO:0000313" key="3">
    <source>
        <dbReference type="EMBL" id="KFJ04817.1"/>
    </source>
</evidence>
<dbReference type="Proteomes" id="UP000029003">
    <property type="component" value="Unassembled WGS sequence"/>
</dbReference>
<feature type="transmembrane region" description="Helical" evidence="2">
    <location>
        <begin position="74"/>
        <end position="94"/>
    </location>
</feature>
<keyword evidence="2" id="KW-1133">Transmembrane helix</keyword>
<name>A0A087EAL6_9BIFI</name>
<feature type="transmembrane region" description="Helical" evidence="2">
    <location>
        <begin position="100"/>
        <end position="120"/>
    </location>
</feature>
<dbReference type="Pfam" id="PF04854">
    <property type="entry name" value="DUF624"/>
    <property type="match status" value="1"/>
</dbReference>
<keyword evidence="2" id="KW-0812">Transmembrane</keyword>
<reference evidence="3 4" key="1">
    <citation type="submission" date="2014-03" db="EMBL/GenBank/DDBJ databases">
        <title>Genomics of Bifidobacteria.</title>
        <authorList>
            <person name="Ventura M."/>
            <person name="Milani C."/>
            <person name="Lugli G.A."/>
        </authorList>
    </citation>
    <scope>NUCLEOTIDE SEQUENCE [LARGE SCALE GENOMIC DNA]</scope>
    <source>
        <strain evidence="3 4">LMG 21395</strain>
    </source>
</reference>
<evidence type="ECO:0008006" key="5">
    <source>
        <dbReference type="Google" id="ProtNLM"/>
    </source>
</evidence>
<accession>A0A087EAL6</accession>
<evidence type="ECO:0000256" key="1">
    <source>
        <dbReference type="SAM" id="MobiDB-lite"/>
    </source>
</evidence>
<evidence type="ECO:0000313" key="4">
    <source>
        <dbReference type="Proteomes" id="UP000029003"/>
    </source>
</evidence>
<dbReference type="OrthoDB" id="7948871at2"/>
<feature type="transmembrane region" description="Helical" evidence="2">
    <location>
        <begin position="171"/>
        <end position="190"/>
    </location>
</feature>
<dbReference type="EMBL" id="JGZT01000001">
    <property type="protein sequence ID" value="KFJ04817.1"/>
    <property type="molecule type" value="Genomic_DNA"/>
</dbReference>
<gene>
    <name evidence="3" type="ORF">THER5_1623</name>
</gene>
<keyword evidence="2" id="KW-0472">Membrane</keyword>
<proteinExistence type="predicted"/>